<dbReference type="Pfam" id="PF00078">
    <property type="entry name" value="RVT_1"/>
    <property type="match status" value="2"/>
</dbReference>
<dbReference type="InterPro" id="IPR012337">
    <property type="entry name" value="RNaseH-like_sf"/>
</dbReference>
<name>A0ABM1KL28_GEKJA</name>
<dbReference type="InterPro" id="IPR000477">
    <property type="entry name" value="RT_dom"/>
</dbReference>
<dbReference type="Pfam" id="PF17921">
    <property type="entry name" value="Integrase_H2C2"/>
    <property type="match status" value="1"/>
</dbReference>
<dbReference type="PROSITE" id="PS50878">
    <property type="entry name" value="RT_POL"/>
    <property type="match status" value="1"/>
</dbReference>
<dbReference type="InterPro" id="IPR043128">
    <property type="entry name" value="Rev_trsase/Diguanyl_cyclase"/>
</dbReference>
<accession>A0ABM1KL28</accession>
<dbReference type="Gene3D" id="3.10.10.10">
    <property type="entry name" value="HIV Type 1 Reverse Transcriptase, subunit A, domain 1"/>
    <property type="match status" value="1"/>
</dbReference>
<dbReference type="Pfam" id="PF00665">
    <property type="entry name" value="rve"/>
    <property type="match status" value="1"/>
</dbReference>
<dbReference type="PANTHER" id="PTHR37984:SF12">
    <property type="entry name" value="RIBONUCLEASE H"/>
    <property type="match status" value="1"/>
</dbReference>
<keyword evidence="7" id="KW-1185">Reference proteome</keyword>
<evidence type="ECO:0000256" key="2">
    <source>
        <dbReference type="ARBA" id="ARBA00012180"/>
    </source>
</evidence>
<evidence type="ECO:0000256" key="1">
    <source>
        <dbReference type="ARBA" id="ARBA00010879"/>
    </source>
</evidence>
<dbReference type="CDD" id="cd09274">
    <property type="entry name" value="RNase_HI_RT_Ty3"/>
    <property type="match status" value="1"/>
</dbReference>
<evidence type="ECO:0000256" key="4">
    <source>
        <dbReference type="SAM" id="MobiDB-lite"/>
    </source>
</evidence>
<dbReference type="Gene3D" id="3.30.420.10">
    <property type="entry name" value="Ribonuclease H-like superfamily/Ribonuclease H"/>
    <property type="match status" value="1"/>
</dbReference>
<sequence length="1101" mass="122962">LGMSWFKPLGLTIGGIHQLQQADFADVCNEFPRVFDGSLGKFTGAPISLDLDPAVRPIRIKARFPPLTVRPKIEAELDKLVAQGVLEPVASARWETPIVTPIKPNGDVRICADYKCTINKALQDHAYPVPVVSHVLAALAGARIFGKLDLAQAYQQLPVDAATAEAQTIATHRGAFKVHRLQFGVSVAPGIFQSFMDSLLKGIPGVQPFLDDVLITAPDAASFATRLRTVLQRFDQAGLKVKREKCLLGVPKVEFLGFAVDAQGIHPTAEKTRAISNAPAPTSKTELQAFLGLLNFYHSFLPLKAAVAEPLHRLLDKGAPWVWGTAQQAPFQAVKDLLVSNSVLAHFNEDLPVVLACDASPYGVGAVLGHKLPDGREVPVAYYSRTLSAAERNYAQIDKEALAIVAGVKKFHHYLYGRPFTVPTDHKPLLGLFAPDRQTPQMTSPRVIRWSVFLAGYNYRLLHRPGKAMGHADALSRLPLPETEPDPAPAHHIALLETLPDQPVHVKEVARRTEKDPILCRVLDWVRRGWPLASAGPDFAAYASRKDELSAHKGCVLWGGRVVIPSPLRDRVLAALHEAHPGVVRMKALARSYVWWPGLDQDIERLVKLCQPCQAFRPAPPRAPDRAWESSHKPWSRLHLDFAGPFQGQIFFILVDAYSKWLEVVPVPSTSSKAAIRAMRHIFSSHGLPDTLVTDNGTAFTSSEFQDFTRYCGIRHVRSAPFHPATNGQAERMVRTTKETLRKFDSKDWDYKLAVFLFGQRTTPHTETGCSPAELLMGRRLTSRLDRLHPDRAPEMEPTSESHAAARGFFPEDPVYAKNYAQGPPWIPARVVRVRGPRSYEVSCEDGQLLHRHIDQLRRRVLPNDPEDLEPQEHNETSGHATEPQNPASAPVTLEPPALPPQETPPSETPQLEKVLVDIIHQDQAGFLPKRQLKNNIRVVLNVLEYYALHPEKQVALLFLDAEKAFDRVNWDFMLQKIANWDCGENFYTMIRAIYTNQQAKVIVNGDMTQNIQIQRGTRQGCPLSLLLFIFTLETLLDLVKGHNQIKRLKVNKEVFKVQAFTDDLVAFIIEDPIESLPYLLEVLRSYGKYQDSKLIIEKQI</sequence>
<dbReference type="CDD" id="cd01647">
    <property type="entry name" value="RT_LTR"/>
    <property type="match status" value="1"/>
</dbReference>
<feature type="domain" description="Integrase catalytic" evidence="6">
    <location>
        <begin position="630"/>
        <end position="780"/>
    </location>
</feature>
<dbReference type="InterPro" id="IPR043502">
    <property type="entry name" value="DNA/RNA_pol_sf"/>
</dbReference>
<dbReference type="SUPFAM" id="SSF53098">
    <property type="entry name" value="Ribonuclease H-like"/>
    <property type="match status" value="1"/>
</dbReference>
<feature type="compositionally biased region" description="Pro residues" evidence="4">
    <location>
        <begin position="897"/>
        <end position="908"/>
    </location>
</feature>
<feature type="domain" description="Reverse transcriptase" evidence="5">
    <location>
        <begin position="1"/>
        <end position="260"/>
    </location>
</feature>
<feature type="compositionally biased region" description="Polar residues" evidence="4">
    <location>
        <begin position="878"/>
        <end position="888"/>
    </location>
</feature>
<protein>
    <recommendedName>
        <fullName evidence="3">Gypsy retrotransposon integrase-like protein 1</fullName>
        <ecNumber evidence="2">3.1.26.4</ecNumber>
    </recommendedName>
</protein>
<feature type="non-terminal residue" evidence="8">
    <location>
        <position position="1"/>
    </location>
</feature>
<comment type="similarity">
    <text evidence="1">Belongs to the beta type-B retroviral polymerase family. HERV class-II K(HML-2) pol subfamily.</text>
</comment>
<evidence type="ECO:0000259" key="6">
    <source>
        <dbReference type="PROSITE" id="PS50994"/>
    </source>
</evidence>
<dbReference type="InterPro" id="IPR041577">
    <property type="entry name" value="RT_RNaseH_2"/>
</dbReference>
<reference evidence="8" key="1">
    <citation type="submission" date="2025-08" db="UniProtKB">
        <authorList>
            <consortium name="RefSeq"/>
        </authorList>
    </citation>
    <scope>IDENTIFICATION</scope>
</reference>
<proteinExistence type="inferred from homology"/>
<gene>
    <name evidence="8" type="primary">LOC107116906</name>
</gene>
<dbReference type="Gene3D" id="3.30.70.270">
    <property type="match status" value="2"/>
</dbReference>
<dbReference type="EC" id="3.1.26.4" evidence="2"/>
<dbReference type="InterPro" id="IPR036397">
    <property type="entry name" value="RNaseH_sf"/>
</dbReference>
<dbReference type="Gene3D" id="3.10.20.370">
    <property type="match status" value="1"/>
</dbReference>
<dbReference type="Gene3D" id="1.10.340.70">
    <property type="match status" value="1"/>
</dbReference>
<evidence type="ECO:0000259" key="5">
    <source>
        <dbReference type="PROSITE" id="PS50878"/>
    </source>
</evidence>
<dbReference type="PANTHER" id="PTHR37984">
    <property type="entry name" value="PROTEIN CBG26694"/>
    <property type="match status" value="1"/>
</dbReference>
<evidence type="ECO:0000313" key="8">
    <source>
        <dbReference type="RefSeq" id="XP_015274415.1"/>
    </source>
</evidence>
<dbReference type="InterPro" id="IPR050951">
    <property type="entry name" value="Retrovirus_Pol_polyprotein"/>
</dbReference>
<dbReference type="SUPFAM" id="SSF56672">
    <property type="entry name" value="DNA/RNA polymerases"/>
    <property type="match status" value="2"/>
</dbReference>
<dbReference type="Proteomes" id="UP000694871">
    <property type="component" value="Unplaced"/>
</dbReference>
<dbReference type="Pfam" id="PF17919">
    <property type="entry name" value="RT_RNaseH_2"/>
    <property type="match status" value="1"/>
</dbReference>
<organism evidence="7 8">
    <name type="scientific">Gekko japonicus</name>
    <name type="common">Schlegel's Japanese gecko</name>
    <dbReference type="NCBI Taxonomy" id="146911"/>
    <lineage>
        <taxon>Eukaryota</taxon>
        <taxon>Metazoa</taxon>
        <taxon>Chordata</taxon>
        <taxon>Craniata</taxon>
        <taxon>Vertebrata</taxon>
        <taxon>Euteleostomi</taxon>
        <taxon>Lepidosauria</taxon>
        <taxon>Squamata</taxon>
        <taxon>Bifurcata</taxon>
        <taxon>Gekkota</taxon>
        <taxon>Gekkonidae</taxon>
        <taxon>Gekkoninae</taxon>
        <taxon>Gekko</taxon>
    </lineage>
</organism>
<dbReference type="InterPro" id="IPR001584">
    <property type="entry name" value="Integrase_cat-core"/>
</dbReference>
<dbReference type="InterPro" id="IPR041588">
    <property type="entry name" value="Integrase_H2C2"/>
</dbReference>
<evidence type="ECO:0000313" key="7">
    <source>
        <dbReference type="Proteomes" id="UP000694871"/>
    </source>
</evidence>
<evidence type="ECO:0000256" key="3">
    <source>
        <dbReference type="ARBA" id="ARBA00039658"/>
    </source>
</evidence>
<dbReference type="RefSeq" id="XP_015274415.1">
    <property type="nucleotide sequence ID" value="XM_015418929.1"/>
</dbReference>
<feature type="region of interest" description="Disordered" evidence="4">
    <location>
        <begin position="863"/>
        <end position="909"/>
    </location>
</feature>
<dbReference type="PROSITE" id="PS50994">
    <property type="entry name" value="INTEGRASE"/>
    <property type="match status" value="1"/>
</dbReference>
<dbReference type="GeneID" id="107116906"/>